<evidence type="ECO:0000256" key="1">
    <source>
        <dbReference type="ARBA" id="ARBA00007754"/>
    </source>
</evidence>
<dbReference type="Gene3D" id="3.20.20.80">
    <property type="entry name" value="Glycosidases"/>
    <property type="match status" value="1"/>
</dbReference>
<dbReference type="PROSITE" id="PS51764">
    <property type="entry name" value="GH26"/>
    <property type="match status" value="1"/>
</dbReference>
<organism evidence="7 8">
    <name type="scientific">Gillisia lutea</name>
    <dbReference type="NCBI Taxonomy" id="2909668"/>
    <lineage>
        <taxon>Bacteria</taxon>
        <taxon>Pseudomonadati</taxon>
        <taxon>Bacteroidota</taxon>
        <taxon>Flavobacteriia</taxon>
        <taxon>Flavobacteriales</taxon>
        <taxon>Flavobacteriaceae</taxon>
        <taxon>Gillisia</taxon>
    </lineage>
</organism>
<evidence type="ECO:0000259" key="6">
    <source>
        <dbReference type="PROSITE" id="PS51764"/>
    </source>
</evidence>
<keyword evidence="2 4" id="KW-0378">Hydrolase</keyword>
<dbReference type="InterPro" id="IPR017853">
    <property type="entry name" value="GH"/>
</dbReference>
<keyword evidence="8" id="KW-1185">Reference proteome</keyword>
<dbReference type="PANTHER" id="PTHR40079">
    <property type="entry name" value="MANNAN ENDO-1,4-BETA-MANNOSIDASE E-RELATED"/>
    <property type="match status" value="1"/>
</dbReference>
<proteinExistence type="inferred from homology"/>
<dbReference type="Proteomes" id="UP001179363">
    <property type="component" value="Unassembled WGS sequence"/>
</dbReference>
<dbReference type="PRINTS" id="PR00739">
    <property type="entry name" value="GLHYDRLASE26"/>
</dbReference>
<dbReference type="EMBL" id="JAKGTH010000007">
    <property type="protein sequence ID" value="MCF4101182.1"/>
    <property type="molecule type" value="Genomic_DNA"/>
</dbReference>
<gene>
    <name evidence="7" type="ORF">L1I30_05860</name>
</gene>
<evidence type="ECO:0000256" key="5">
    <source>
        <dbReference type="SAM" id="MobiDB-lite"/>
    </source>
</evidence>
<dbReference type="SUPFAM" id="SSF51445">
    <property type="entry name" value="(Trans)glycosidases"/>
    <property type="match status" value="1"/>
</dbReference>
<sequence>MKKITFLSVLMSLSLLIGCSKDEEGFNPETPPKEETPTETPEETPQGFILQPEEARSYMVDAAATDETVALFYNLKTLSDSHFVVGQQDAFSAFYNDIAGDSDMKKTTGSDPGMLGSDFMFITDDQNDGSSNNWFYQQESGIRNNAIKAYNNGMLNIFCWHFREPFEGNSFYTSEMTEFQKGNAFKSILPGGENHEYYKEKLQKVAEIAKGLIGQDGSLSPLIFRPFHEFDKDFFWWGAPYSTPEEFKTVWRFTVEYLRDELNVHNILYAFSPDNSYTTEAGYLERYPGDEYVDIVGMDNYGDLASQDGARLNLANQKLKVVSDIAIEKVKIAALSETGYFVTPSSSTLPPNFYSKNLYNVLTDSDVQVGFMMFWQNYSDSYTVPTPGMPGESDFLNFVEKEETYLLNDMPSMYSIQ</sequence>
<name>A0ABS9EFZ7_9FLAO</name>
<feature type="region of interest" description="Disordered" evidence="5">
    <location>
        <begin position="22"/>
        <end position="45"/>
    </location>
</feature>
<dbReference type="InterPro" id="IPR000805">
    <property type="entry name" value="Glyco_hydro_26"/>
</dbReference>
<comment type="caution">
    <text evidence="7">The sequence shown here is derived from an EMBL/GenBank/DDBJ whole genome shotgun (WGS) entry which is preliminary data.</text>
</comment>
<feature type="active site" description="Nucleophile" evidence="4">
    <location>
        <position position="337"/>
    </location>
</feature>
<feature type="domain" description="GH26" evidence="6">
    <location>
        <begin position="66"/>
        <end position="408"/>
    </location>
</feature>
<evidence type="ECO:0000313" key="7">
    <source>
        <dbReference type="EMBL" id="MCF4101182.1"/>
    </source>
</evidence>
<dbReference type="RefSeq" id="WP_236133332.1">
    <property type="nucleotide sequence ID" value="NZ_JAKGTH010000007.1"/>
</dbReference>
<accession>A0ABS9EFZ7</accession>
<evidence type="ECO:0000313" key="8">
    <source>
        <dbReference type="Proteomes" id="UP001179363"/>
    </source>
</evidence>
<evidence type="ECO:0000256" key="4">
    <source>
        <dbReference type="PROSITE-ProRule" id="PRU01100"/>
    </source>
</evidence>
<dbReference type="Pfam" id="PF02156">
    <property type="entry name" value="Glyco_hydro_26"/>
    <property type="match status" value="1"/>
</dbReference>
<dbReference type="InterPro" id="IPR022790">
    <property type="entry name" value="GH26_dom"/>
</dbReference>
<dbReference type="GO" id="GO:0016787">
    <property type="term" value="F:hydrolase activity"/>
    <property type="evidence" value="ECO:0007669"/>
    <property type="project" value="UniProtKB-KW"/>
</dbReference>
<evidence type="ECO:0000256" key="3">
    <source>
        <dbReference type="ARBA" id="ARBA00023295"/>
    </source>
</evidence>
<feature type="active site" description="Proton donor" evidence="4">
    <location>
        <position position="229"/>
    </location>
</feature>
<protein>
    <submittedName>
        <fullName evidence="7">Glycoside hydrolase family 26 protein</fullName>
    </submittedName>
</protein>
<dbReference type="PANTHER" id="PTHR40079:SF4">
    <property type="entry name" value="GH26 DOMAIN-CONTAINING PROTEIN-RELATED"/>
    <property type="match status" value="1"/>
</dbReference>
<reference evidence="7" key="1">
    <citation type="submission" date="2022-01" db="EMBL/GenBank/DDBJ databases">
        <title>Gillisia lutea sp. nov., isolated from marine plastic residues from the Malvarosa beach (Valencia, Spain).</title>
        <authorList>
            <person name="Vidal-Verdu A."/>
            <person name="Molina-Menor E."/>
            <person name="Satari L."/>
            <person name="Pascual J."/>
            <person name="Pereto J."/>
            <person name="Porcar M."/>
        </authorList>
    </citation>
    <scope>NUCLEOTIDE SEQUENCE</scope>
    <source>
        <strain evidence="7">M10.2A</strain>
    </source>
</reference>
<keyword evidence="3 4" id="KW-0326">Glycosidase</keyword>
<comment type="similarity">
    <text evidence="1 4">Belongs to the glycosyl hydrolase 26 family.</text>
</comment>
<dbReference type="PROSITE" id="PS51257">
    <property type="entry name" value="PROKAR_LIPOPROTEIN"/>
    <property type="match status" value="1"/>
</dbReference>
<evidence type="ECO:0000256" key="2">
    <source>
        <dbReference type="ARBA" id="ARBA00022801"/>
    </source>
</evidence>